<gene>
    <name evidence="2" type="ORF">LNQ82_04820</name>
</gene>
<evidence type="ECO:0000313" key="3">
    <source>
        <dbReference type="Proteomes" id="UP001056819"/>
    </source>
</evidence>
<feature type="transmembrane region" description="Helical" evidence="1">
    <location>
        <begin position="21"/>
        <end position="42"/>
    </location>
</feature>
<dbReference type="Proteomes" id="UP001056819">
    <property type="component" value="Chromosome"/>
</dbReference>
<sequence length="199" mass="22699">MLLNFLKNIEKTIFNRKPIDFYVMILILSLSLIFFVTLPIYLTVEVVEQEIALPDGLVYTRHLDAPRFVGGALTVEYNGELYSSDVCKFYETDICDPNLKGHQFIGSNVKIFVLERRISLRKNRKASLYITFLNGSFKQVNANENRVYTLPDKDVVGKGKSLNELIKNWSIILSGLGMLFSILGIRFHIHKKSNSSSSD</sequence>
<keyword evidence="1" id="KW-0472">Membrane</keyword>
<keyword evidence="1" id="KW-1133">Transmembrane helix</keyword>
<dbReference type="EMBL" id="CP097501">
    <property type="protein sequence ID" value="URD68473.1"/>
    <property type="molecule type" value="Genomic_DNA"/>
</dbReference>
<dbReference type="RefSeq" id="WP_027022384.1">
    <property type="nucleotide sequence ID" value="NZ_CP097501.1"/>
</dbReference>
<protein>
    <submittedName>
        <fullName evidence="2">Uncharacterized protein</fullName>
    </submittedName>
</protein>
<keyword evidence="1" id="KW-0812">Transmembrane</keyword>
<proteinExistence type="predicted"/>
<feature type="transmembrane region" description="Helical" evidence="1">
    <location>
        <begin position="169"/>
        <end position="189"/>
    </location>
</feature>
<dbReference type="AlphaFoldDB" id="A0AAE9HV25"/>
<evidence type="ECO:0000313" key="2">
    <source>
        <dbReference type="EMBL" id="URD68473.1"/>
    </source>
</evidence>
<accession>A0AAE9HV25</accession>
<organism evidence="2 3">
    <name type="scientific">Conchiformibius steedae DSM 2580</name>
    <dbReference type="NCBI Taxonomy" id="1121352"/>
    <lineage>
        <taxon>Bacteria</taxon>
        <taxon>Pseudomonadati</taxon>
        <taxon>Pseudomonadota</taxon>
        <taxon>Betaproteobacteria</taxon>
        <taxon>Neisseriales</taxon>
        <taxon>Neisseriaceae</taxon>
        <taxon>Conchiformibius</taxon>
    </lineage>
</organism>
<evidence type="ECO:0000256" key="1">
    <source>
        <dbReference type="SAM" id="Phobius"/>
    </source>
</evidence>
<reference evidence="2" key="1">
    <citation type="submission" date="2022-05" db="EMBL/GenBank/DDBJ databases">
        <title>Alysiella filiformis genome sequencing.</title>
        <authorList>
            <person name="Viehboeck T."/>
        </authorList>
    </citation>
    <scope>NUCLEOTIDE SEQUENCE</scope>
    <source>
        <strain evidence="2">DSM 2580</strain>
    </source>
</reference>
<name>A0AAE9HV25_9NEIS</name>